<feature type="domain" description="PUL" evidence="2">
    <location>
        <begin position="22"/>
        <end position="286"/>
    </location>
</feature>
<keyword evidence="1" id="KW-0067">ATP-binding</keyword>
<dbReference type="Pfam" id="PF08324">
    <property type="entry name" value="PUL"/>
    <property type="match status" value="1"/>
</dbReference>
<dbReference type="InterPro" id="IPR016024">
    <property type="entry name" value="ARM-type_fold"/>
</dbReference>
<evidence type="ECO:0000256" key="1">
    <source>
        <dbReference type="PROSITE-ProRule" id="PRU10141"/>
    </source>
</evidence>
<dbReference type="PROSITE" id="PS00107">
    <property type="entry name" value="PROTEIN_KINASE_ATP"/>
    <property type="match status" value="1"/>
</dbReference>
<accession>A0A0N1PIH0</accession>
<dbReference type="InterPro" id="IPR011989">
    <property type="entry name" value="ARM-like"/>
</dbReference>
<feature type="binding site" evidence="1">
    <location>
        <position position="74"/>
    </location>
    <ligand>
        <name>ATP</name>
        <dbReference type="ChEBI" id="CHEBI:30616"/>
    </ligand>
</feature>
<dbReference type="InParanoid" id="A0A0N1PIH0"/>
<sequence length="287" mass="31570">MSGRAKKASAPRKKANGYKMPAPIPLGEVIHDTIAKKKWRIGPSIGVGGFGEIYSACEHEGSPKKGANYPYVVKINSSFNPDTISLLKKMLEWPKEILFPVLDVTRLAIRRKDINGQIFDTTYGPNFVKYLLSLLNPDNLAANQMLAMRVLVNAFSDLAGEMLVLAARESLVHCIICLTHLNNNAQIAAASLLLNLSVALAQQPDIAELVDCILHLLNRLTDNEAYFRGLVALGTLLAESPQKLPIQTKIVSNTQLHNRLKKDCNNSTSDANLKKISMCSQEIIKLL</sequence>
<evidence type="ECO:0000259" key="2">
    <source>
        <dbReference type="PROSITE" id="PS51396"/>
    </source>
</evidence>
<evidence type="ECO:0000313" key="3">
    <source>
        <dbReference type="EMBL" id="KPJ10229.1"/>
    </source>
</evidence>
<dbReference type="Proteomes" id="UP000053240">
    <property type="component" value="Unassembled WGS sequence"/>
</dbReference>
<keyword evidence="1" id="KW-0547">Nucleotide-binding</keyword>
<proteinExistence type="predicted"/>
<dbReference type="AlphaFoldDB" id="A0A0N1PIH0"/>
<reference evidence="3 4" key="1">
    <citation type="journal article" date="2015" name="Nat. Commun.">
        <title>Outbred genome sequencing and CRISPR/Cas9 gene editing in butterflies.</title>
        <authorList>
            <person name="Li X."/>
            <person name="Fan D."/>
            <person name="Zhang W."/>
            <person name="Liu G."/>
            <person name="Zhang L."/>
            <person name="Zhao L."/>
            <person name="Fang X."/>
            <person name="Chen L."/>
            <person name="Dong Y."/>
            <person name="Chen Y."/>
            <person name="Ding Y."/>
            <person name="Zhao R."/>
            <person name="Feng M."/>
            <person name="Zhu Y."/>
            <person name="Feng Y."/>
            <person name="Jiang X."/>
            <person name="Zhu D."/>
            <person name="Xiang H."/>
            <person name="Feng X."/>
            <person name="Li S."/>
            <person name="Wang J."/>
            <person name="Zhang G."/>
            <person name="Kronforst M.R."/>
            <person name="Wang W."/>
        </authorList>
    </citation>
    <scope>NUCLEOTIDE SEQUENCE [LARGE SCALE GENOMIC DNA]</scope>
    <source>
        <strain evidence="3">Ya'a_city_454_Pm</strain>
        <tissue evidence="3">Whole body</tissue>
    </source>
</reference>
<dbReference type="PROSITE" id="PS51396">
    <property type="entry name" value="PUL"/>
    <property type="match status" value="1"/>
</dbReference>
<dbReference type="STRING" id="76193.A0A0N1PIH0"/>
<dbReference type="GO" id="GO:0005524">
    <property type="term" value="F:ATP binding"/>
    <property type="evidence" value="ECO:0007669"/>
    <property type="project" value="UniProtKB-UniRule"/>
</dbReference>
<protein>
    <submittedName>
        <fullName evidence="3">Phospholipase A-2-activating protein</fullName>
    </submittedName>
</protein>
<dbReference type="SUPFAM" id="SSF48371">
    <property type="entry name" value="ARM repeat"/>
    <property type="match status" value="1"/>
</dbReference>
<evidence type="ECO:0000313" key="4">
    <source>
        <dbReference type="Proteomes" id="UP000053240"/>
    </source>
</evidence>
<name>A0A0N1PIH0_PAPMA</name>
<organism evidence="3 4">
    <name type="scientific">Papilio machaon</name>
    <name type="common">Old World swallowtail butterfly</name>
    <dbReference type="NCBI Taxonomy" id="76193"/>
    <lineage>
        <taxon>Eukaryota</taxon>
        <taxon>Metazoa</taxon>
        <taxon>Ecdysozoa</taxon>
        <taxon>Arthropoda</taxon>
        <taxon>Hexapoda</taxon>
        <taxon>Insecta</taxon>
        <taxon>Pterygota</taxon>
        <taxon>Neoptera</taxon>
        <taxon>Endopterygota</taxon>
        <taxon>Lepidoptera</taxon>
        <taxon>Glossata</taxon>
        <taxon>Ditrysia</taxon>
        <taxon>Papilionoidea</taxon>
        <taxon>Papilionidae</taxon>
        <taxon>Papilioninae</taxon>
        <taxon>Papilio</taxon>
    </lineage>
</organism>
<keyword evidence="4" id="KW-1185">Reference proteome</keyword>
<dbReference type="Gene3D" id="1.25.10.10">
    <property type="entry name" value="Leucine-rich Repeat Variant"/>
    <property type="match status" value="1"/>
</dbReference>
<dbReference type="InterPro" id="IPR017441">
    <property type="entry name" value="Protein_kinase_ATP_BS"/>
</dbReference>
<dbReference type="InterPro" id="IPR013535">
    <property type="entry name" value="PUL_dom"/>
</dbReference>
<dbReference type="EMBL" id="KQ460968">
    <property type="protein sequence ID" value="KPJ10229.1"/>
    <property type="molecule type" value="Genomic_DNA"/>
</dbReference>
<gene>
    <name evidence="3" type="ORF">RR48_03405</name>
</gene>